<reference evidence="2 3" key="1">
    <citation type="submission" date="2024-04" db="EMBL/GenBank/DDBJ databases">
        <title>Draft genome sequence of Pseudoxanthomonas putridarboris WD12.</title>
        <authorList>
            <person name="Oh J."/>
        </authorList>
    </citation>
    <scope>NUCLEOTIDE SEQUENCE [LARGE SCALE GENOMIC DNA]</scope>
    <source>
        <strain evidence="2 3">WD12</strain>
    </source>
</reference>
<comment type="caution">
    <text evidence="2">The sequence shown here is derived from an EMBL/GenBank/DDBJ whole genome shotgun (WGS) entry which is preliminary data.</text>
</comment>
<sequence>MSISLVSAPALPSERTAPRDAPSGAAGAERLQLLRCMLADRDWSSDPLVRARLERIVEQLRRPGGAPAIDEAGWTLLADETANYLDYRRLGKVEAELRGCARNELRFTRADWEVSRLAEAALHAHHRQVREGSYAPEPAPLFRIH</sequence>
<name>A0ABU9IZ24_9GAMM</name>
<evidence type="ECO:0000313" key="3">
    <source>
        <dbReference type="Proteomes" id="UP001459204"/>
    </source>
</evidence>
<proteinExistence type="predicted"/>
<evidence type="ECO:0000256" key="1">
    <source>
        <dbReference type="SAM" id="MobiDB-lite"/>
    </source>
</evidence>
<dbReference type="Proteomes" id="UP001459204">
    <property type="component" value="Unassembled WGS sequence"/>
</dbReference>
<dbReference type="RefSeq" id="WP_341725064.1">
    <property type="nucleotide sequence ID" value="NZ_JBBWWT010000002.1"/>
</dbReference>
<evidence type="ECO:0000313" key="2">
    <source>
        <dbReference type="EMBL" id="MEL1263884.1"/>
    </source>
</evidence>
<gene>
    <name evidence="2" type="ORF">AAD027_05775</name>
</gene>
<accession>A0ABU9IZ24</accession>
<feature type="region of interest" description="Disordered" evidence="1">
    <location>
        <begin position="1"/>
        <end position="25"/>
    </location>
</feature>
<dbReference type="EMBL" id="JBBWWT010000002">
    <property type="protein sequence ID" value="MEL1263884.1"/>
    <property type="molecule type" value="Genomic_DNA"/>
</dbReference>
<protein>
    <submittedName>
        <fullName evidence="2">Uncharacterized protein</fullName>
    </submittedName>
</protein>
<organism evidence="2 3">
    <name type="scientific">Pseudoxanthomonas putridarboris</name>
    <dbReference type="NCBI Taxonomy" id="752605"/>
    <lineage>
        <taxon>Bacteria</taxon>
        <taxon>Pseudomonadati</taxon>
        <taxon>Pseudomonadota</taxon>
        <taxon>Gammaproteobacteria</taxon>
        <taxon>Lysobacterales</taxon>
        <taxon>Lysobacteraceae</taxon>
        <taxon>Pseudoxanthomonas</taxon>
    </lineage>
</organism>
<keyword evidence="3" id="KW-1185">Reference proteome</keyword>